<organism evidence="1 2">
    <name type="scientific">Chryseosolibacter histidini</name>
    <dbReference type="NCBI Taxonomy" id="2782349"/>
    <lineage>
        <taxon>Bacteria</taxon>
        <taxon>Pseudomonadati</taxon>
        <taxon>Bacteroidota</taxon>
        <taxon>Cytophagia</taxon>
        <taxon>Cytophagales</taxon>
        <taxon>Chryseotaleaceae</taxon>
        <taxon>Chryseosolibacter</taxon>
    </lineage>
</organism>
<comment type="caution">
    <text evidence="1">The sequence shown here is derived from an EMBL/GenBank/DDBJ whole genome shotgun (WGS) entry which is preliminary data.</text>
</comment>
<dbReference type="GO" id="GO:0019213">
    <property type="term" value="F:deacetylase activity"/>
    <property type="evidence" value="ECO:0007669"/>
    <property type="project" value="InterPro"/>
</dbReference>
<dbReference type="SUPFAM" id="SSF102588">
    <property type="entry name" value="LmbE-like"/>
    <property type="match status" value="1"/>
</dbReference>
<dbReference type="InterPro" id="IPR024078">
    <property type="entry name" value="LmbE-like_dom_sf"/>
</dbReference>
<sequence length="239" mass="26332">MKLDILVLAAHPDDAELGAGGTIAKHTAAGKKVGIIDFTRGELGTRGTPESRKQEAAASAKIMGIAVRENLGLKDGFFQSDKQSQLSVIQSIRKYRPDIVLANAVYDRHIDHGKGASLAYDACFLSGLAKIETQDESGAQQTPWRPTAVYHYIQSLFIEPHFIVDVSDHWEIKMNAIKAFKSQFFDAASNEPETYISKPGFLKMIEARGIEFGHAIGTTYGEGFTVRRYPGVRNLFDLI</sequence>
<gene>
    <name evidence="1" type="primary">bshB1</name>
    <name evidence="1" type="ORF">KK083_07930</name>
</gene>
<dbReference type="GO" id="GO:0071793">
    <property type="term" value="P:bacillithiol biosynthetic process"/>
    <property type="evidence" value="ECO:0007669"/>
    <property type="project" value="InterPro"/>
</dbReference>
<dbReference type="PANTHER" id="PTHR12993">
    <property type="entry name" value="N-ACETYLGLUCOSAMINYL-PHOSPHATIDYLINOSITOL DE-N-ACETYLASE-RELATED"/>
    <property type="match status" value="1"/>
</dbReference>
<dbReference type="Proteomes" id="UP001319200">
    <property type="component" value="Unassembled WGS sequence"/>
</dbReference>
<protein>
    <submittedName>
        <fullName evidence="1">Bacillithiol biosynthesis deacetylase BshB1</fullName>
    </submittedName>
</protein>
<reference evidence="1 2" key="1">
    <citation type="submission" date="2021-05" db="EMBL/GenBank/DDBJ databases">
        <title>A Polyphasic approach of four new species of the genus Ohtaekwangia: Ohtaekwangia histidinii sp. nov., Ohtaekwangia cretensis sp. nov., Ohtaekwangia indiensis sp. nov., Ohtaekwangia reichenbachii sp. nov. from diverse environment.</title>
        <authorList>
            <person name="Octaviana S."/>
        </authorList>
    </citation>
    <scope>NUCLEOTIDE SEQUENCE [LARGE SCALE GENOMIC DNA]</scope>
    <source>
        <strain evidence="1 2">PWU4</strain>
    </source>
</reference>
<dbReference type="PANTHER" id="PTHR12993:SF30">
    <property type="entry name" value="N-ACETYL-ALPHA-D-GLUCOSAMINYL L-MALATE DEACETYLASE 1"/>
    <property type="match status" value="1"/>
</dbReference>
<accession>A0AAP2DKD9</accession>
<dbReference type="InterPro" id="IPR003737">
    <property type="entry name" value="GlcNAc_PI_deacetylase-related"/>
</dbReference>
<dbReference type="EMBL" id="JAHESF010000006">
    <property type="protein sequence ID" value="MBT1696797.1"/>
    <property type="molecule type" value="Genomic_DNA"/>
</dbReference>
<dbReference type="GO" id="GO:0016811">
    <property type="term" value="F:hydrolase activity, acting on carbon-nitrogen (but not peptide) bonds, in linear amides"/>
    <property type="evidence" value="ECO:0007669"/>
    <property type="project" value="TreeGrafter"/>
</dbReference>
<dbReference type="RefSeq" id="WP_254162248.1">
    <property type="nucleotide sequence ID" value="NZ_JAHESF010000006.1"/>
</dbReference>
<dbReference type="NCBIfam" id="TIGR04001">
    <property type="entry name" value="thiol_BshB1"/>
    <property type="match status" value="1"/>
</dbReference>
<evidence type="ECO:0000313" key="2">
    <source>
        <dbReference type="Proteomes" id="UP001319200"/>
    </source>
</evidence>
<dbReference type="Pfam" id="PF02585">
    <property type="entry name" value="PIG-L"/>
    <property type="match status" value="1"/>
</dbReference>
<dbReference type="InterPro" id="IPR023842">
    <property type="entry name" value="Bacillithiol_biosynth_BshB1"/>
</dbReference>
<name>A0AAP2DKD9_9BACT</name>
<proteinExistence type="predicted"/>
<dbReference type="Gene3D" id="3.40.50.10320">
    <property type="entry name" value="LmbE-like"/>
    <property type="match status" value="1"/>
</dbReference>
<keyword evidence="2" id="KW-1185">Reference proteome</keyword>
<dbReference type="AlphaFoldDB" id="A0AAP2DKD9"/>
<evidence type="ECO:0000313" key="1">
    <source>
        <dbReference type="EMBL" id="MBT1696797.1"/>
    </source>
</evidence>